<keyword evidence="2 5" id="KW-0689">Ribosomal protein</keyword>
<dbReference type="GO" id="GO:0003735">
    <property type="term" value="F:structural constituent of ribosome"/>
    <property type="evidence" value="ECO:0007669"/>
    <property type="project" value="InterPro"/>
</dbReference>
<dbReference type="GO" id="GO:0022625">
    <property type="term" value="C:cytosolic large ribosomal subunit"/>
    <property type="evidence" value="ECO:0007669"/>
    <property type="project" value="TreeGrafter"/>
</dbReference>
<dbReference type="OrthoDB" id="9809073at2"/>
<dbReference type="AlphaFoldDB" id="A0A2Z4FGZ4"/>
<keyword evidence="3 5" id="KW-0687">Ribonucleoprotein</keyword>
<dbReference type="Gene3D" id="3.90.1030.10">
    <property type="entry name" value="Ribosomal protein L17"/>
    <property type="match status" value="1"/>
</dbReference>
<dbReference type="NCBIfam" id="TIGR00059">
    <property type="entry name" value="L17"/>
    <property type="match status" value="1"/>
</dbReference>
<proteinExistence type="inferred from homology"/>
<protein>
    <recommendedName>
        <fullName evidence="4 6">50S ribosomal protein L17</fullName>
    </recommendedName>
</protein>
<evidence type="ECO:0000313" key="8">
    <source>
        <dbReference type="Proteomes" id="UP000249799"/>
    </source>
</evidence>
<evidence type="ECO:0000256" key="4">
    <source>
        <dbReference type="ARBA" id="ARBA00035494"/>
    </source>
</evidence>
<organism evidence="7 8">
    <name type="scientific">Bradymonas sediminis</name>
    <dbReference type="NCBI Taxonomy" id="1548548"/>
    <lineage>
        <taxon>Bacteria</taxon>
        <taxon>Deltaproteobacteria</taxon>
        <taxon>Bradymonadales</taxon>
        <taxon>Bradymonadaceae</taxon>
        <taxon>Bradymonas</taxon>
    </lineage>
</organism>
<evidence type="ECO:0000256" key="2">
    <source>
        <dbReference type="ARBA" id="ARBA00022980"/>
    </source>
</evidence>
<dbReference type="PANTHER" id="PTHR14413">
    <property type="entry name" value="RIBOSOMAL PROTEIN L17"/>
    <property type="match status" value="1"/>
</dbReference>
<reference evidence="7 8" key="1">
    <citation type="submission" date="2018-06" db="EMBL/GenBank/DDBJ databases">
        <title>Lujinxingia sediminis gen. nov. sp. nov., a new facultative anaerobic member of the class Deltaproteobacteria, and proposal of Lujinxingaceae fam. nov.</title>
        <authorList>
            <person name="Guo L.-Y."/>
            <person name="Li C.-M."/>
            <person name="Wang S."/>
            <person name="Du Z.-J."/>
        </authorList>
    </citation>
    <scope>NUCLEOTIDE SEQUENCE [LARGE SCALE GENOMIC DNA]</scope>
    <source>
        <strain evidence="7 8">FA350</strain>
    </source>
</reference>
<dbReference type="InterPro" id="IPR000456">
    <property type="entry name" value="Ribosomal_bL17"/>
</dbReference>
<evidence type="ECO:0000313" key="7">
    <source>
        <dbReference type="EMBL" id="AWV88008.1"/>
    </source>
</evidence>
<dbReference type="KEGG" id="bsed:DN745_01140"/>
<dbReference type="InterPro" id="IPR036373">
    <property type="entry name" value="Ribosomal_bL17_sf"/>
</dbReference>
<dbReference type="RefSeq" id="WP_111331368.1">
    <property type="nucleotide sequence ID" value="NZ_CP030032.1"/>
</dbReference>
<comment type="similarity">
    <text evidence="1 5">Belongs to the bacterial ribosomal protein bL17 family.</text>
</comment>
<dbReference type="GO" id="GO:0006412">
    <property type="term" value="P:translation"/>
    <property type="evidence" value="ECO:0007669"/>
    <property type="project" value="InterPro"/>
</dbReference>
<evidence type="ECO:0000256" key="6">
    <source>
        <dbReference type="RuleBase" id="RU000661"/>
    </source>
</evidence>
<dbReference type="EMBL" id="CP030032">
    <property type="protein sequence ID" value="AWV88008.1"/>
    <property type="molecule type" value="Genomic_DNA"/>
</dbReference>
<name>A0A2Z4FGZ4_9DELT</name>
<accession>A0A2Z4FGZ4</accession>
<dbReference type="PANTHER" id="PTHR14413:SF16">
    <property type="entry name" value="LARGE RIBOSOMAL SUBUNIT PROTEIN BL17M"/>
    <property type="match status" value="1"/>
</dbReference>
<evidence type="ECO:0000256" key="5">
    <source>
        <dbReference type="RuleBase" id="RU000660"/>
    </source>
</evidence>
<dbReference type="SUPFAM" id="SSF64263">
    <property type="entry name" value="Prokaryotic ribosomal protein L17"/>
    <property type="match status" value="1"/>
</dbReference>
<evidence type="ECO:0000256" key="3">
    <source>
        <dbReference type="ARBA" id="ARBA00023274"/>
    </source>
</evidence>
<dbReference type="Proteomes" id="UP000249799">
    <property type="component" value="Chromosome"/>
</dbReference>
<gene>
    <name evidence="7" type="ORF">DN745_01140</name>
</gene>
<sequence>MRHRKSGRKLNMEAAHRKAVLHNMARSLVQYELVQTTDAKAKELRRIADRLITLGKKDTVHARRQARAVLQDPALVGKVFDDLAKREAVASRAGGYSRLVKVGNRKGDNAPITRISWVGSNLENTEALRYPAHIRDLIEAEDVEEETAEA</sequence>
<dbReference type="Pfam" id="PF01196">
    <property type="entry name" value="Ribosomal_L17"/>
    <property type="match status" value="1"/>
</dbReference>
<evidence type="ECO:0000256" key="1">
    <source>
        <dbReference type="ARBA" id="ARBA00008777"/>
    </source>
</evidence>
<keyword evidence="8" id="KW-1185">Reference proteome</keyword>